<proteinExistence type="inferred from homology"/>
<comment type="similarity">
    <text evidence="1">Belongs to the Gfo/Idh/MocA family.</text>
</comment>
<dbReference type="SUPFAM" id="SSF51735">
    <property type="entry name" value="NAD(P)-binding Rossmann-fold domains"/>
    <property type="match status" value="1"/>
</dbReference>
<dbReference type="InterPro" id="IPR004104">
    <property type="entry name" value="Gfo/Idh/MocA-like_OxRdtase_C"/>
</dbReference>
<dbReference type="PANTHER" id="PTHR43377">
    <property type="entry name" value="BILIVERDIN REDUCTASE A"/>
    <property type="match status" value="1"/>
</dbReference>
<protein>
    <submittedName>
        <fullName evidence="4">Oxidoreductase family, C-terminal alpha/beta domain</fullName>
    </submittedName>
</protein>
<evidence type="ECO:0000313" key="5">
    <source>
        <dbReference type="Proteomes" id="UP000185669"/>
    </source>
</evidence>
<dbReference type="EMBL" id="FTNC01000003">
    <property type="protein sequence ID" value="SIQ34054.1"/>
    <property type="molecule type" value="Genomic_DNA"/>
</dbReference>
<dbReference type="RefSeq" id="WP_076543987.1">
    <property type="nucleotide sequence ID" value="NZ_FTNC01000003.1"/>
</dbReference>
<dbReference type="Pfam" id="PF02894">
    <property type="entry name" value="GFO_IDH_MocA_C"/>
    <property type="match status" value="1"/>
</dbReference>
<dbReference type="Gene3D" id="3.30.360.10">
    <property type="entry name" value="Dihydrodipicolinate Reductase, domain 2"/>
    <property type="match status" value="1"/>
</dbReference>
<gene>
    <name evidence="4" type="ORF">SAMN05421834_103136</name>
</gene>
<keyword evidence="5" id="KW-1185">Reference proteome</keyword>
<accession>A0A1N6RYW8</accession>
<dbReference type="InterPro" id="IPR051450">
    <property type="entry name" value="Gfo/Idh/MocA_Oxidoreductases"/>
</dbReference>
<evidence type="ECO:0000256" key="1">
    <source>
        <dbReference type="ARBA" id="ARBA00010928"/>
    </source>
</evidence>
<evidence type="ECO:0000313" key="4">
    <source>
        <dbReference type="EMBL" id="SIQ34054.1"/>
    </source>
</evidence>
<dbReference type="PANTHER" id="PTHR43377:SF2">
    <property type="entry name" value="BINDING ROSSMANN FOLD OXIDOREDUCTASE, PUTATIVE (AFU_ORTHOLOGUE AFUA_4G00560)-RELATED"/>
    <property type="match status" value="1"/>
</dbReference>
<dbReference type="Pfam" id="PF01408">
    <property type="entry name" value="GFO_IDH_MocA"/>
    <property type="match status" value="1"/>
</dbReference>
<sequence>MNKISTVAVLGAGNRGREAYGKYILEHPGDIKAVAVAEPNADKRAFFAKEHKISKELQFESWKDLLEKEKLADGIIIATLDKMHLEPVLKAMERGYKILLEKPIAPNLEDLIEIYNKYKATDSDILVAHVLRYTNFFAKIKELLSQNMIGKLRYVDLNENIGYYHFAHSYVRGNWRNTDSAAPIILAKSCHDLDILHWLLGTKTKKLSSSASLEIFKEELQPENAADRCIYCEIEADCPYSARKIYLGDNTDWPTSVITTDLSYEGRFKALKEGPYGRCVWKSDNNVPDVQRVNMTQSDNTEVNFTLTAFSKDITRDIKIYGSLGEIKGDFEKGIIELSVFGKSNSVIEIEAASGHHGGGDSGLMNQFVSLLKGKEIDAWSSSLEESLESHLMAFAAEEARKKDEVINLKQWRQDKLK</sequence>
<dbReference type="InterPro" id="IPR000683">
    <property type="entry name" value="Gfo/Idh/MocA-like_OxRdtase_N"/>
</dbReference>
<dbReference type="SUPFAM" id="SSF55347">
    <property type="entry name" value="Glyceraldehyde-3-phosphate dehydrogenase-like, C-terminal domain"/>
    <property type="match status" value="1"/>
</dbReference>
<dbReference type="Proteomes" id="UP000185669">
    <property type="component" value="Unassembled WGS sequence"/>
</dbReference>
<dbReference type="Gene3D" id="3.40.50.720">
    <property type="entry name" value="NAD(P)-binding Rossmann-like Domain"/>
    <property type="match status" value="1"/>
</dbReference>
<dbReference type="OrthoDB" id="9781966at2"/>
<reference evidence="5" key="1">
    <citation type="submission" date="2017-01" db="EMBL/GenBank/DDBJ databases">
        <authorList>
            <person name="Varghese N."/>
            <person name="Submissions S."/>
        </authorList>
    </citation>
    <scope>NUCLEOTIDE SEQUENCE [LARGE SCALE GENOMIC DNA]</scope>
    <source>
        <strain evidence="5">ATCC 700103</strain>
    </source>
</reference>
<feature type="domain" description="Gfo/Idh/MocA-like oxidoreductase C-terminal" evidence="3">
    <location>
        <begin position="141"/>
        <end position="226"/>
    </location>
</feature>
<dbReference type="AlphaFoldDB" id="A0A1N6RYW8"/>
<organism evidence="4 5">
    <name type="scientific">Halanaerobium kushneri</name>
    <dbReference type="NCBI Taxonomy" id="56779"/>
    <lineage>
        <taxon>Bacteria</taxon>
        <taxon>Bacillati</taxon>
        <taxon>Bacillota</taxon>
        <taxon>Clostridia</taxon>
        <taxon>Halanaerobiales</taxon>
        <taxon>Halanaerobiaceae</taxon>
        <taxon>Halanaerobium</taxon>
    </lineage>
</organism>
<feature type="domain" description="Gfo/Idh/MocA-like oxidoreductase N-terminal" evidence="2">
    <location>
        <begin position="7"/>
        <end position="125"/>
    </location>
</feature>
<dbReference type="InterPro" id="IPR036291">
    <property type="entry name" value="NAD(P)-bd_dom_sf"/>
</dbReference>
<name>A0A1N6RYW8_9FIRM</name>
<dbReference type="STRING" id="56779.SAMN05421834_103136"/>
<evidence type="ECO:0000259" key="2">
    <source>
        <dbReference type="Pfam" id="PF01408"/>
    </source>
</evidence>
<dbReference type="GO" id="GO:0000166">
    <property type="term" value="F:nucleotide binding"/>
    <property type="evidence" value="ECO:0007669"/>
    <property type="project" value="InterPro"/>
</dbReference>
<evidence type="ECO:0000259" key="3">
    <source>
        <dbReference type="Pfam" id="PF02894"/>
    </source>
</evidence>